<accession>K8EPG5</accession>
<organism evidence="4 5">
    <name type="scientific">Bathycoccus prasinos</name>
    <dbReference type="NCBI Taxonomy" id="41875"/>
    <lineage>
        <taxon>Eukaryota</taxon>
        <taxon>Viridiplantae</taxon>
        <taxon>Chlorophyta</taxon>
        <taxon>Mamiellophyceae</taxon>
        <taxon>Mamiellales</taxon>
        <taxon>Bathycoccaceae</taxon>
        <taxon>Bathycoccus</taxon>
    </lineage>
</organism>
<dbReference type="PANTHER" id="PTHR42786:SF2">
    <property type="entry name" value="TRNA (CYTIDINE_URIDINE-2'-O-)-METHYLTRANSFERASE TRMJ"/>
    <property type="match status" value="1"/>
</dbReference>
<dbReference type="InterPro" id="IPR004384">
    <property type="entry name" value="RNA_MeTrfase_TrmJ/LasT"/>
</dbReference>
<dbReference type="Proteomes" id="UP000198341">
    <property type="component" value="Chromosome 15"/>
</dbReference>
<dbReference type="GO" id="GO:0005829">
    <property type="term" value="C:cytosol"/>
    <property type="evidence" value="ECO:0007669"/>
    <property type="project" value="TreeGrafter"/>
</dbReference>
<evidence type="ECO:0000256" key="2">
    <source>
        <dbReference type="ARBA" id="ARBA00022691"/>
    </source>
</evidence>
<evidence type="ECO:0000313" key="5">
    <source>
        <dbReference type="Proteomes" id="UP000198341"/>
    </source>
</evidence>
<dbReference type="Gene3D" id="3.40.1280.10">
    <property type="match status" value="2"/>
</dbReference>
<keyword evidence="5" id="KW-1185">Reference proteome</keyword>
<feature type="compositionally biased region" description="Low complexity" evidence="3">
    <location>
        <begin position="322"/>
        <end position="346"/>
    </location>
</feature>
<feature type="compositionally biased region" description="Low complexity" evidence="3">
    <location>
        <begin position="1"/>
        <end position="13"/>
    </location>
</feature>
<dbReference type="OrthoDB" id="241340at2759"/>
<sequence length="512" mass="56196">MMPISRVSFSSSSPVTPRGQPSRRRRQKKKTLGAKPLAAATTENTNNNNKNTLPLWAETQKRNSPALTNISFALVNPQGPMNVGSCARVMQNFGIYDLKIVQGSSFVFEPTPDDDSSDDDDNDDINDKNDEKKNRRTTTQYENKDEASETEGEMPDLFTASLLTSNKDAKKTMSGEAYRFACAADWMLERASKEAWYPDVKSATADRTVVFATTARNRDGSQPMLDSREACRKAAKLALDGEKVSFLFGNERVGLTNEELRTAQYLVAIPTAGVGEVCGKSLKYTGSSGPTSLNLSHAVGVVAYEAFVETTLEEDRRRKSGHGSSSSSSSGGGSSSSSSSSSSSNNNDKDDNNNSDINSEESTASLRKQTNAGKTETDKLMSSGEKQQLTQALFSARRSLDVCPSATDDRADTEDEDSIDLQSREFKAIERVLSNPNLRGRDAAVLFQVARRILAVMENNDESPLERVIVDELKKVKKVDTPIKEARNALRERFNISLTNREILEAQRRASK</sequence>
<dbReference type="CDD" id="cd18093">
    <property type="entry name" value="SpoU-like_TrmJ"/>
    <property type="match status" value="1"/>
</dbReference>
<dbReference type="SUPFAM" id="SSF75217">
    <property type="entry name" value="alpha/beta knot"/>
    <property type="match status" value="2"/>
</dbReference>
<keyword evidence="4" id="KW-0808">Transferase</keyword>
<evidence type="ECO:0000256" key="3">
    <source>
        <dbReference type="SAM" id="MobiDB-lite"/>
    </source>
</evidence>
<feature type="region of interest" description="Disordered" evidence="3">
    <location>
        <begin position="1"/>
        <end position="52"/>
    </location>
</feature>
<feature type="region of interest" description="Disordered" evidence="3">
    <location>
        <begin position="313"/>
        <end position="388"/>
    </location>
</feature>
<gene>
    <name evidence="4" type="ordered locus">Bathy15g01940</name>
</gene>
<comment type="similarity">
    <text evidence="1">Belongs to the class IV-like SAM-binding methyltransferase superfamily. RNA methyltransferase TrmH family.</text>
</comment>
<feature type="compositionally biased region" description="Basic residues" evidence="3">
    <location>
        <begin position="21"/>
        <end position="32"/>
    </location>
</feature>
<keyword evidence="2" id="KW-0949">S-adenosyl-L-methionine</keyword>
<evidence type="ECO:0000256" key="1">
    <source>
        <dbReference type="ARBA" id="ARBA00007228"/>
    </source>
</evidence>
<dbReference type="GeneID" id="19011581"/>
<dbReference type="eggNOG" id="ENOG502S962">
    <property type="taxonomic scope" value="Eukaryota"/>
</dbReference>
<dbReference type="InterPro" id="IPR029028">
    <property type="entry name" value="Alpha/beta_knot_MTases"/>
</dbReference>
<name>K8EPG5_9CHLO</name>
<keyword evidence="4" id="KW-0489">Methyltransferase</keyword>
<feature type="region of interest" description="Disordered" evidence="3">
    <location>
        <begin position="107"/>
        <end position="156"/>
    </location>
</feature>
<dbReference type="KEGG" id="bpg:Bathy15g01940"/>
<dbReference type="GO" id="GO:0002128">
    <property type="term" value="P:tRNA nucleoside ribose methylation"/>
    <property type="evidence" value="ECO:0007669"/>
    <property type="project" value="TreeGrafter"/>
</dbReference>
<protein>
    <submittedName>
        <fullName evidence="4">RNA methyltransferase, TrmH family, group 1</fullName>
    </submittedName>
</protein>
<dbReference type="AlphaFoldDB" id="K8EPG5"/>
<feature type="compositionally biased region" description="Low complexity" evidence="3">
    <location>
        <begin position="38"/>
        <end position="52"/>
    </location>
</feature>
<feature type="compositionally biased region" description="Polar residues" evidence="3">
    <location>
        <begin position="360"/>
        <end position="374"/>
    </location>
</feature>
<evidence type="ECO:0000313" key="4">
    <source>
        <dbReference type="EMBL" id="CCO19839.1"/>
    </source>
</evidence>
<dbReference type="PANTHER" id="PTHR42786">
    <property type="entry name" value="TRNA/RRNA METHYLTRANSFERASE"/>
    <property type="match status" value="1"/>
</dbReference>
<reference evidence="4 5" key="1">
    <citation type="submission" date="2011-10" db="EMBL/GenBank/DDBJ databases">
        <authorList>
            <person name="Genoscope - CEA"/>
        </authorList>
    </citation>
    <scope>NUCLEOTIDE SEQUENCE [LARGE SCALE GENOMIC DNA]</scope>
    <source>
        <strain evidence="4 5">RCC 1105</strain>
    </source>
</reference>
<dbReference type="GO" id="GO:0008173">
    <property type="term" value="F:RNA methyltransferase activity"/>
    <property type="evidence" value="ECO:0007669"/>
    <property type="project" value="InterPro"/>
</dbReference>
<dbReference type="InterPro" id="IPR029026">
    <property type="entry name" value="tRNA_m1G_MTases_N"/>
</dbReference>
<proteinExistence type="inferred from homology"/>
<dbReference type="EMBL" id="FO082264">
    <property type="protein sequence ID" value="CCO19839.1"/>
    <property type="molecule type" value="Genomic_DNA"/>
</dbReference>
<feature type="compositionally biased region" description="Acidic residues" evidence="3">
    <location>
        <begin position="111"/>
        <end position="124"/>
    </location>
</feature>
<dbReference type="RefSeq" id="XP_007508753.1">
    <property type="nucleotide sequence ID" value="XM_007508691.1"/>
</dbReference>